<protein>
    <submittedName>
        <fullName evidence="1">Uncharacterized protein</fullName>
    </submittedName>
</protein>
<accession>A0A139WZ46</accession>
<evidence type="ECO:0000313" key="1">
    <source>
        <dbReference type="EMBL" id="KYC37676.1"/>
    </source>
</evidence>
<dbReference type="RefSeq" id="WP_017748609.1">
    <property type="nucleotide sequence ID" value="NZ_KQ976354.1"/>
</dbReference>
<organism evidence="1 2">
    <name type="scientific">Scytonema hofmannii PCC 7110</name>
    <dbReference type="NCBI Taxonomy" id="128403"/>
    <lineage>
        <taxon>Bacteria</taxon>
        <taxon>Bacillati</taxon>
        <taxon>Cyanobacteriota</taxon>
        <taxon>Cyanophyceae</taxon>
        <taxon>Nostocales</taxon>
        <taxon>Scytonemataceae</taxon>
        <taxon>Scytonema</taxon>
    </lineage>
</organism>
<name>A0A139WZ46_9CYAN</name>
<dbReference type="EMBL" id="ANNX02000046">
    <property type="protein sequence ID" value="KYC37676.1"/>
    <property type="molecule type" value="Genomic_DNA"/>
</dbReference>
<proteinExistence type="predicted"/>
<dbReference type="STRING" id="128403.WA1_40155"/>
<comment type="caution">
    <text evidence="1">The sequence shown here is derived from an EMBL/GenBank/DDBJ whole genome shotgun (WGS) entry which is preliminary data.</text>
</comment>
<sequence length="89" mass="9143">MIISDLDYLETVSETLSENVSGGRRNANAWSQFSALAVGDNTQTSAVTNLFAYKGNQGSYAISETKVISAASGNNTVSSATAVSSASVS</sequence>
<dbReference type="AlphaFoldDB" id="A0A139WZ46"/>
<dbReference type="Proteomes" id="UP000076925">
    <property type="component" value="Unassembled WGS sequence"/>
</dbReference>
<gene>
    <name evidence="1" type="ORF">WA1_40155</name>
</gene>
<keyword evidence="2" id="KW-1185">Reference proteome</keyword>
<reference evidence="1 2" key="1">
    <citation type="journal article" date="2013" name="Genome Biol. Evol.">
        <title>Genomes of Stigonematalean cyanobacteria (subsection V) and the evolution of oxygenic photosynthesis from prokaryotes to plastids.</title>
        <authorList>
            <person name="Dagan T."/>
            <person name="Roettger M."/>
            <person name="Stucken K."/>
            <person name="Landan G."/>
            <person name="Koch R."/>
            <person name="Major P."/>
            <person name="Gould S.B."/>
            <person name="Goremykin V.V."/>
            <person name="Rippka R."/>
            <person name="Tandeau de Marsac N."/>
            <person name="Gugger M."/>
            <person name="Lockhart P.J."/>
            <person name="Allen J.F."/>
            <person name="Brune I."/>
            <person name="Maus I."/>
            <person name="Puhler A."/>
            <person name="Martin W.F."/>
        </authorList>
    </citation>
    <scope>NUCLEOTIDE SEQUENCE [LARGE SCALE GENOMIC DNA]</scope>
    <source>
        <strain evidence="1 2">PCC 7110</strain>
    </source>
</reference>
<dbReference type="OrthoDB" id="9873758at2"/>
<evidence type="ECO:0000313" key="2">
    <source>
        <dbReference type="Proteomes" id="UP000076925"/>
    </source>
</evidence>